<organism evidence="1 2">
    <name type="scientific">Hydra vulgaris</name>
    <name type="common">Hydra</name>
    <name type="synonym">Hydra attenuata</name>
    <dbReference type="NCBI Taxonomy" id="6087"/>
    <lineage>
        <taxon>Eukaryota</taxon>
        <taxon>Metazoa</taxon>
        <taxon>Cnidaria</taxon>
        <taxon>Hydrozoa</taxon>
        <taxon>Hydroidolina</taxon>
        <taxon>Anthoathecata</taxon>
        <taxon>Aplanulata</taxon>
        <taxon>Hydridae</taxon>
        <taxon>Hydra</taxon>
    </lineage>
</organism>
<evidence type="ECO:0000313" key="1">
    <source>
        <dbReference type="Proteomes" id="UP001652625"/>
    </source>
</evidence>
<reference evidence="2" key="2">
    <citation type="submission" date="2025-08" db="UniProtKB">
        <authorList>
            <consortium name="RefSeq"/>
        </authorList>
    </citation>
    <scope>IDENTIFICATION</scope>
</reference>
<dbReference type="GeneID" id="136076303"/>
<accession>A0ABM4BAB1</accession>
<dbReference type="Proteomes" id="UP001652625">
    <property type="component" value="Chromosome 02"/>
</dbReference>
<dbReference type="RefSeq" id="XP_065645850.1">
    <property type="nucleotide sequence ID" value="XM_065789778.1"/>
</dbReference>
<evidence type="ECO:0000313" key="2">
    <source>
        <dbReference type="RefSeq" id="XP_065645850.1"/>
    </source>
</evidence>
<proteinExistence type="predicted"/>
<dbReference type="PANTHER" id="PTHR46238">
    <property type="entry name" value="REVERSE TRANSCRIPTASE DOMAIN-CONTAINING PROTEIN"/>
    <property type="match status" value="1"/>
</dbReference>
<reference evidence="1" key="1">
    <citation type="submission" date="2025-05" db="UniProtKB">
        <authorList>
            <consortium name="RefSeq"/>
        </authorList>
    </citation>
    <scope>NUCLEOTIDE SEQUENCE [LARGE SCALE GENOMIC DNA]</scope>
</reference>
<dbReference type="PANTHER" id="PTHR46238:SF11">
    <property type="entry name" value="AGAMOUS-LIKE MADS-BOX PROTEIN AGL16"/>
    <property type="match status" value="1"/>
</dbReference>
<sequence>MADDSDTIGSARGAEESSRARVRCVWAKFIELYPLLAARGASLKIKGKLYTSCVESVMMYGSETWALKVEGVQCSERTENDSQMDVRWFGYVDRKDADDWVSACRELEVSGEKGRGKSRKTYRECVAVDLKKLKLRKEDAQDCVY</sequence>
<gene>
    <name evidence="2" type="primary">LOC136076303</name>
</gene>
<protein>
    <submittedName>
        <fullName evidence="2">Uncharacterized protein LOC136076303</fullName>
    </submittedName>
</protein>
<name>A0ABM4BAB1_HYDVU</name>
<keyword evidence="1" id="KW-1185">Reference proteome</keyword>